<evidence type="ECO:0000256" key="3">
    <source>
        <dbReference type="ARBA" id="ARBA00007374"/>
    </source>
</evidence>
<dbReference type="HAMAP" id="MF_03035">
    <property type="entry name" value="Clp1"/>
    <property type="match status" value="1"/>
</dbReference>
<dbReference type="SUPFAM" id="SSF52540">
    <property type="entry name" value="P-loop containing nucleoside triphosphate hydrolases"/>
    <property type="match status" value="1"/>
</dbReference>
<keyword evidence="8 12" id="KW-0547">Nucleotide-binding</keyword>
<dbReference type="InterPro" id="IPR027417">
    <property type="entry name" value="P-loop_NTPase"/>
</dbReference>
<evidence type="ECO:0000256" key="1">
    <source>
        <dbReference type="ARBA" id="ARBA00003798"/>
    </source>
</evidence>
<comment type="similarity">
    <text evidence="3">Belongs to the inositol phosphokinase (IPK) family.</text>
</comment>
<feature type="binding site" evidence="12">
    <location>
        <position position="481"/>
    </location>
    <ligand>
        <name>ATP</name>
        <dbReference type="ChEBI" id="CHEBI:30616"/>
    </ligand>
</feature>
<dbReference type="EMBL" id="JAGIXG020000054">
    <property type="protein sequence ID" value="KAI6779009.1"/>
    <property type="molecule type" value="Genomic_DNA"/>
</dbReference>
<evidence type="ECO:0000259" key="15">
    <source>
        <dbReference type="Pfam" id="PF16575"/>
    </source>
</evidence>
<feature type="binding site" evidence="12">
    <location>
        <begin position="587"/>
        <end position="592"/>
    </location>
    <ligand>
        <name>ATP</name>
        <dbReference type="ChEBI" id="CHEBI:30616"/>
    </ligand>
</feature>
<dbReference type="InterPro" id="IPR028606">
    <property type="entry name" value="Clp1"/>
</dbReference>
<dbReference type="GO" id="GO:0006388">
    <property type="term" value="P:tRNA splicing, via endonucleolytic cleavage and ligation"/>
    <property type="evidence" value="ECO:0007669"/>
    <property type="project" value="TreeGrafter"/>
</dbReference>
<dbReference type="SUPFAM" id="SSF56104">
    <property type="entry name" value="SAICAR synthase-like"/>
    <property type="match status" value="1"/>
</dbReference>
<dbReference type="OrthoDB" id="258143at2759"/>
<keyword evidence="10 12" id="KW-0067">ATP-binding</keyword>
<evidence type="ECO:0000256" key="5">
    <source>
        <dbReference type="ARBA" id="ARBA00019824"/>
    </source>
</evidence>
<feature type="domain" description="Clp1 P-loop" evidence="15">
    <location>
        <begin position="584"/>
        <end position="791"/>
    </location>
</feature>
<accession>A0A9P9XX80</accession>
<comment type="function">
    <text evidence="12">Required for endonucleolytic cleavage during polyadenylation-dependent pre-mRNA 3'-end formation.</text>
</comment>
<dbReference type="GO" id="GO:0005524">
    <property type="term" value="F:ATP binding"/>
    <property type="evidence" value="ECO:0007669"/>
    <property type="project" value="UniProtKB-UniRule"/>
</dbReference>
<feature type="domain" description="Clp1 N-terminal" evidence="14">
    <location>
        <begin position="475"/>
        <end position="570"/>
    </location>
</feature>
<evidence type="ECO:0000256" key="11">
    <source>
        <dbReference type="ARBA" id="ARBA00023242"/>
    </source>
</evidence>
<name>A0A9P9XX80_9HYPO</name>
<dbReference type="Pfam" id="PF16573">
    <property type="entry name" value="CLP1_N"/>
    <property type="match status" value="1"/>
</dbReference>
<organism evidence="16 17">
    <name type="scientific">Emericellopsis cladophorae</name>
    <dbReference type="NCBI Taxonomy" id="2686198"/>
    <lineage>
        <taxon>Eukaryota</taxon>
        <taxon>Fungi</taxon>
        <taxon>Dikarya</taxon>
        <taxon>Ascomycota</taxon>
        <taxon>Pezizomycotina</taxon>
        <taxon>Sordariomycetes</taxon>
        <taxon>Hypocreomycetidae</taxon>
        <taxon>Hypocreales</taxon>
        <taxon>Bionectriaceae</taxon>
        <taxon>Emericellopsis</taxon>
    </lineage>
</organism>
<dbReference type="InterPro" id="IPR038238">
    <property type="entry name" value="Clp1_C_sf"/>
</dbReference>
<dbReference type="Pfam" id="PF06807">
    <property type="entry name" value="Clp1"/>
    <property type="match status" value="1"/>
</dbReference>
<dbReference type="Gene3D" id="3.40.50.300">
    <property type="entry name" value="P-loop containing nucleotide triphosphate hydrolases"/>
    <property type="match status" value="1"/>
</dbReference>
<evidence type="ECO:0000256" key="12">
    <source>
        <dbReference type="HAMAP-Rule" id="MF_03035"/>
    </source>
</evidence>
<evidence type="ECO:0000256" key="9">
    <source>
        <dbReference type="ARBA" id="ARBA00022777"/>
    </source>
</evidence>
<reference evidence="16" key="1">
    <citation type="journal article" date="2021" name="J Fungi (Basel)">
        <title>Genomic and Metabolomic Analyses of the Marine Fungus Emericellopsis cladophorae: Insights into Saltwater Adaptability Mechanisms and Its Biosynthetic Potential.</title>
        <authorList>
            <person name="Goncalves M.F.M."/>
            <person name="Hilario S."/>
            <person name="Van de Peer Y."/>
            <person name="Esteves A.C."/>
            <person name="Alves A."/>
        </authorList>
    </citation>
    <scope>NUCLEOTIDE SEQUENCE</scope>
    <source>
        <strain evidence="16">MUM 19.33</strain>
    </source>
</reference>
<evidence type="ECO:0000313" key="16">
    <source>
        <dbReference type="EMBL" id="KAI6779009.1"/>
    </source>
</evidence>
<gene>
    <name evidence="12" type="primary">CLP1</name>
    <name evidence="16" type="ORF">J7T54_004504</name>
</gene>
<dbReference type="Pfam" id="PF16575">
    <property type="entry name" value="CLP1_P"/>
    <property type="match status" value="1"/>
</dbReference>
<sequence length="899" mass="98032">MEPAVDISQLQACGHAVAGHAGTMQDPDGNLFIKPCTNQELDFYQAVYDKAKEEEAVEEELENKFLADGLNPEDIDARIDDWRDLNPDATKWRDLKSIMPEFMGSLNLSGSADLAVSELVAAVVGDTGDAAKDKEQAAKLIDKQEQEQEASETIPEEWVPTNGGKISTDKAIVLGNSSVGYKHPNILDLKLGKVLYAPGAPEKKKLKMDKLSAATTHAKYGFRIAGMKTFRGSTDESKLNEEEYMVYDKEYGRTLVNNDTLVNDIAKFLFNERAGIDRPLAKAVCRAISHEVERIETILSRIGVTMFSASLLIVVEGDGKALRTAIKQHNTLAEALDAGEPSTVKLENRVDSGIALQDEDDEEDELGYPPTWSVNLIDFAHASFLKDDSGNITTEPDSNFMDGIRSIKEIFAELGRLWGGKFPKSSSSDQNPKSTSTAIFALTALQSYANVAAMSIPGLGQIPSQTTTASARTITLRPAWEYRFETESGTTLTIKLSNGVAEKDGIELAPRTPYTFANIKSKITTWHGCELDIEGATASESVAEYATLVDNPGNALLNLHARLSEMRDSAARERKHGPRILITGPADVGKTTVTRTLASYATKQGSQPLIVNCDPEEGILTLPGTLSAAVFATVMDPEATDGWGSTPTSGPSSVPVKLPIVQYYGQRNAEDEPQFYRELVARLADTASGRMQEDADVKASGVIIDSIDLVAKGGEGYDILAHIVDEFSVNVIVVLGSAEMNDALSKRFGTQQTGVGEPIHVVSLDKSDGAGPRSNMLMERNREAVIKEYFFGDARRTLSPQIQQVDFGSLVIYKLQDGGRLVREQPSSVMQHWTLAIMHASTRDTPETIRAAGVMGYVYVSDVDEERRKVKMLAPVSGRLGDRPMVWGRWPEPYINLLG</sequence>
<keyword evidence="6 12" id="KW-0507">mRNA processing</keyword>
<dbReference type="PANTHER" id="PTHR12755:SF6">
    <property type="entry name" value="POLYRIBONUCLEOTIDE 5'-HYDROXYL-KINASE CLP1"/>
    <property type="match status" value="1"/>
</dbReference>
<evidence type="ECO:0000256" key="8">
    <source>
        <dbReference type="ARBA" id="ARBA00022741"/>
    </source>
</evidence>
<evidence type="ECO:0000256" key="6">
    <source>
        <dbReference type="ARBA" id="ARBA00022664"/>
    </source>
</evidence>
<evidence type="ECO:0000313" key="17">
    <source>
        <dbReference type="Proteomes" id="UP001055219"/>
    </source>
</evidence>
<dbReference type="Pfam" id="PF03770">
    <property type="entry name" value="IPK"/>
    <property type="match status" value="1"/>
</dbReference>
<evidence type="ECO:0000256" key="4">
    <source>
        <dbReference type="ARBA" id="ARBA00018706"/>
    </source>
</evidence>
<feature type="binding site" evidence="12">
    <location>
        <position position="520"/>
    </location>
    <ligand>
        <name>ATP</name>
        <dbReference type="ChEBI" id="CHEBI:30616"/>
    </ligand>
</feature>
<dbReference type="Proteomes" id="UP001055219">
    <property type="component" value="Unassembled WGS sequence"/>
</dbReference>
<keyword evidence="9" id="KW-0418">Kinase</keyword>
<dbReference type="PANTHER" id="PTHR12755">
    <property type="entry name" value="CLEAVAGE/POLYADENYLATION FACTOR IA SUBUNIT CLP1P"/>
    <property type="match status" value="1"/>
</dbReference>
<dbReference type="InterPro" id="IPR038239">
    <property type="entry name" value="Clp1_N_sf"/>
</dbReference>
<dbReference type="InterPro" id="IPR010655">
    <property type="entry name" value="Clp1_C"/>
</dbReference>
<dbReference type="GO" id="GO:0032958">
    <property type="term" value="P:inositol phosphate biosynthetic process"/>
    <property type="evidence" value="ECO:0007669"/>
    <property type="project" value="InterPro"/>
</dbReference>
<reference evidence="16" key="2">
    <citation type="submission" date="2022-07" db="EMBL/GenBank/DDBJ databases">
        <authorList>
            <person name="Goncalves M.F.M."/>
            <person name="Hilario S."/>
            <person name="Van De Peer Y."/>
            <person name="Esteves A.C."/>
            <person name="Alves A."/>
        </authorList>
    </citation>
    <scope>NUCLEOTIDE SEQUENCE</scope>
    <source>
        <strain evidence="16">MUM 19.33</strain>
    </source>
</reference>
<evidence type="ECO:0000256" key="7">
    <source>
        <dbReference type="ARBA" id="ARBA00022679"/>
    </source>
</evidence>
<comment type="subunit">
    <text evidence="12">Component of a pre-mRNA cleavage factor complex. Interacts directly with PCF11.</text>
</comment>
<dbReference type="InterPro" id="IPR005522">
    <property type="entry name" value="IPK"/>
</dbReference>
<comment type="similarity">
    <text evidence="12">Belongs to the Clp1 family. Clp1 subfamily.</text>
</comment>
<dbReference type="Gene3D" id="2.40.30.330">
    <property type="entry name" value="Pre-mRNA cleavage complex subunit Clp1, C-terminal domain"/>
    <property type="match status" value="1"/>
</dbReference>
<comment type="function">
    <text evidence="1">Polynucleotide 5'-kinase involved in rRNA processing.</text>
</comment>
<dbReference type="Gene3D" id="3.30.470.160">
    <property type="entry name" value="Inositol polyphosphate kinase"/>
    <property type="match status" value="1"/>
</dbReference>
<proteinExistence type="inferred from homology"/>
<evidence type="ECO:0000256" key="2">
    <source>
        <dbReference type="ARBA" id="ARBA00004123"/>
    </source>
</evidence>
<evidence type="ECO:0000259" key="14">
    <source>
        <dbReference type="Pfam" id="PF16573"/>
    </source>
</evidence>
<dbReference type="InterPro" id="IPR032324">
    <property type="entry name" value="Clp1_N"/>
</dbReference>
<evidence type="ECO:0000256" key="10">
    <source>
        <dbReference type="ARBA" id="ARBA00022840"/>
    </source>
</evidence>
<dbReference type="InterPro" id="IPR032319">
    <property type="entry name" value="CLP1_P"/>
</dbReference>
<dbReference type="CDD" id="cd01983">
    <property type="entry name" value="SIMIBI"/>
    <property type="match status" value="1"/>
</dbReference>
<comment type="caution">
    <text evidence="16">The sequence shown here is derived from an EMBL/GenBank/DDBJ whole genome shotgun (WGS) entry which is preliminary data.</text>
</comment>
<protein>
    <recommendedName>
        <fullName evidence="5">Polynucleotide 5'-hydroxyl-kinase GRC3</fullName>
    </recommendedName>
    <alternativeName>
        <fullName evidence="4">Polynucleotide 5'-hydroxyl-kinase grc3</fullName>
    </alternativeName>
</protein>
<evidence type="ECO:0000259" key="13">
    <source>
        <dbReference type="Pfam" id="PF06807"/>
    </source>
</evidence>
<dbReference type="GO" id="GO:0005849">
    <property type="term" value="C:mRNA cleavage factor complex"/>
    <property type="evidence" value="ECO:0007669"/>
    <property type="project" value="UniProtKB-UniRule"/>
</dbReference>
<dbReference type="InterPro" id="IPR045116">
    <property type="entry name" value="Clp1/Grc3"/>
</dbReference>
<keyword evidence="11 12" id="KW-0539">Nucleus</keyword>
<dbReference type="GO" id="GO:0051731">
    <property type="term" value="F:polynucleotide 5'-hydroxyl-kinase activity"/>
    <property type="evidence" value="ECO:0007669"/>
    <property type="project" value="InterPro"/>
</dbReference>
<keyword evidence="17" id="KW-1185">Reference proteome</keyword>
<dbReference type="InterPro" id="IPR038286">
    <property type="entry name" value="IPK_sf"/>
</dbReference>
<feature type="domain" description="Clp1 C-terminal" evidence="13">
    <location>
        <begin position="819"/>
        <end position="892"/>
    </location>
</feature>
<dbReference type="AlphaFoldDB" id="A0A9P9XX80"/>
<dbReference type="Gene3D" id="2.60.120.1030">
    <property type="entry name" value="Clp1, DNA binding domain"/>
    <property type="match status" value="1"/>
</dbReference>
<keyword evidence="7" id="KW-0808">Transferase</keyword>
<comment type="subcellular location">
    <subcellularLocation>
        <location evidence="2 12">Nucleus</location>
    </subcellularLocation>
</comment>
<dbReference type="GO" id="GO:0031124">
    <property type="term" value="P:mRNA 3'-end processing"/>
    <property type="evidence" value="ECO:0007669"/>
    <property type="project" value="UniProtKB-UniRule"/>
</dbReference>